<evidence type="ECO:0000256" key="1">
    <source>
        <dbReference type="SAM" id="MobiDB-lite"/>
    </source>
</evidence>
<reference evidence="2 3" key="1">
    <citation type="submission" date="2021-03" db="EMBL/GenBank/DDBJ databases">
        <title>Genomic Encyclopedia of Type Strains, Phase IV (KMG-IV): sequencing the most valuable type-strain genomes for metagenomic binning, comparative biology and taxonomic classification.</title>
        <authorList>
            <person name="Goeker M."/>
        </authorList>
    </citation>
    <scope>NUCLEOTIDE SEQUENCE [LARGE SCALE GENOMIC DNA]</scope>
    <source>
        <strain evidence="2 3">DSM 26048</strain>
    </source>
</reference>
<organism evidence="2 3">
    <name type="scientific">Paenibacillus eucommiae</name>
    <dbReference type="NCBI Taxonomy" id="1355755"/>
    <lineage>
        <taxon>Bacteria</taxon>
        <taxon>Bacillati</taxon>
        <taxon>Bacillota</taxon>
        <taxon>Bacilli</taxon>
        <taxon>Bacillales</taxon>
        <taxon>Paenibacillaceae</taxon>
        <taxon>Paenibacillus</taxon>
    </lineage>
</organism>
<evidence type="ECO:0000313" key="3">
    <source>
        <dbReference type="Proteomes" id="UP001519287"/>
    </source>
</evidence>
<dbReference type="Proteomes" id="UP001519287">
    <property type="component" value="Unassembled WGS sequence"/>
</dbReference>
<accession>A0ABS4JB77</accession>
<comment type="caution">
    <text evidence="2">The sequence shown here is derived from an EMBL/GenBank/DDBJ whole genome shotgun (WGS) entry which is preliminary data.</text>
</comment>
<evidence type="ECO:0000313" key="2">
    <source>
        <dbReference type="EMBL" id="MBP1997104.1"/>
    </source>
</evidence>
<sequence>MGARCDTGWASEGMGGTGRYSGLDLDDEPGFRQVKEQSRTR</sequence>
<feature type="region of interest" description="Disordered" evidence="1">
    <location>
        <begin position="1"/>
        <end position="41"/>
    </location>
</feature>
<gene>
    <name evidence="2" type="ORF">J2Z66_008783</name>
</gene>
<keyword evidence="3" id="KW-1185">Reference proteome</keyword>
<dbReference type="EMBL" id="JAGGLB010000074">
    <property type="protein sequence ID" value="MBP1997104.1"/>
    <property type="molecule type" value="Genomic_DNA"/>
</dbReference>
<protein>
    <submittedName>
        <fullName evidence="2">Uncharacterized protein</fullName>
    </submittedName>
</protein>
<name>A0ABS4JB77_9BACL</name>
<feature type="compositionally biased region" description="Basic and acidic residues" evidence="1">
    <location>
        <begin position="29"/>
        <end position="41"/>
    </location>
</feature>
<dbReference type="RefSeq" id="WP_281068958.1">
    <property type="nucleotide sequence ID" value="NZ_JAGGLB010000074.1"/>
</dbReference>
<proteinExistence type="predicted"/>